<sequence length="297" mass="34085">MATVDPHLMSACDVSIDIDATLLTQLERIQKLFIRRLLGVANRSPVALLFSETGMWPVKYRRITLALRYWQYALSLPDNHFPSYAMADSFNLHRPVLIDLTRQWLPGDIDNVVTAVEQSCLLDIESFISESSKALLLHYRSHSRLETRTPAARNSPILSYRAYLNVPIPAHRKALIRLLTSSHTLAVEVLRWAERRRPPVPRSERLCRFCRSEVEDEAHVLLYCNGSRTLEDLRSQFFQTIFHLADRQFRIDLCSAASGYEIIHILLGADKNEIVGALAKYVFDVFRIFSSVPLYCP</sequence>
<dbReference type="Proteomes" id="UP000218334">
    <property type="component" value="Unassembled WGS sequence"/>
</dbReference>
<dbReference type="STRING" id="1076256.A0A2H3B5D0"/>
<protein>
    <recommendedName>
        <fullName evidence="3">Reverse transcriptase zinc-binding domain-containing protein</fullName>
    </recommendedName>
</protein>
<reference evidence="2" key="1">
    <citation type="journal article" date="2017" name="Nat. Ecol. Evol.">
        <title>Genome expansion and lineage-specific genetic innovations in the forest pathogenic fungi Armillaria.</title>
        <authorList>
            <person name="Sipos G."/>
            <person name="Prasanna A.N."/>
            <person name="Walter M.C."/>
            <person name="O'Connor E."/>
            <person name="Balint B."/>
            <person name="Krizsan K."/>
            <person name="Kiss B."/>
            <person name="Hess J."/>
            <person name="Varga T."/>
            <person name="Slot J."/>
            <person name="Riley R."/>
            <person name="Boka B."/>
            <person name="Rigling D."/>
            <person name="Barry K."/>
            <person name="Lee J."/>
            <person name="Mihaltcheva S."/>
            <person name="LaButti K."/>
            <person name="Lipzen A."/>
            <person name="Waldron R."/>
            <person name="Moloney N.M."/>
            <person name="Sperisen C."/>
            <person name="Kredics L."/>
            <person name="Vagvoelgyi C."/>
            <person name="Patrignani A."/>
            <person name="Fitzpatrick D."/>
            <person name="Nagy I."/>
            <person name="Doyle S."/>
            <person name="Anderson J.B."/>
            <person name="Grigoriev I.V."/>
            <person name="Gueldener U."/>
            <person name="Muensterkoetter M."/>
            <person name="Nagy L.G."/>
        </authorList>
    </citation>
    <scope>NUCLEOTIDE SEQUENCE [LARGE SCALE GENOMIC DNA]</scope>
    <source>
        <strain evidence="2">28-4</strain>
    </source>
</reference>
<organism evidence="1 2">
    <name type="scientific">Armillaria solidipes</name>
    <dbReference type="NCBI Taxonomy" id="1076256"/>
    <lineage>
        <taxon>Eukaryota</taxon>
        <taxon>Fungi</taxon>
        <taxon>Dikarya</taxon>
        <taxon>Basidiomycota</taxon>
        <taxon>Agaricomycotina</taxon>
        <taxon>Agaricomycetes</taxon>
        <taxon>Agaricomycetidae</taxon>
        <taxon>Agaricales</taxon>
        <taxon>Marasmiineae</taxon>
        <taxon>Physalacriaceae</taxon>
        <taxon>Armillaria</taxon>
    </lineage>
</organism>
<evidence type="ECO:0000313" key="1">
    <source>
        <dbReference type="EMBL" id="PBK62242.1"/>
    </source>
</evidence>
<keyword evidence="2" id="KW-1185">Reference proteome</keyword>
<name>A0A2H3B5D0_9AGAR</name>
<proteinExistence type="predicted"/>
<dbReference type="AlphaFoldDB" id="A0A2H3B5D0"/>
<evidence type="ECO:0008006" key="3">
    <source>
        <dbReference type="Google" id="ProtNLM"/>
    </source>
</evidence>
<evidence type="ECO:0000313" key="2">
    <source>
        <dbReference type="Proteomes" id="UP000218334"/>
    </source>
</evidence>
<gene>
    <name evidence="1" type="ORF">ARMSODRAFT_1024997</name>
</gene>
<accession>A0A2H3B5D0</accession>
<dbReference type="EMBL" id="KZ293468">
    <property type="protein sequence ID" value="PBK62242.1"/>
    <property type="molecule type" value="Genomic_DNA"/>
</dbReference>